<dbReference type="PANTHER" id="PTHR15048:SF0">
    <property type="entry name" value="STARCH-BINDING DOMAIN-CONTAINING PROTEIN 1"/>
    <property type="match status" value="1"/>
</dbReference>
<dbReference type="PROSITE" id="PS51166">
    <property type="entry name" value="CBM20"/>
    <property type="match status" value="1"/>
</dbReference>
<comment type="caution">
    <text evidence="3">The sequence shown here is derived from an EMBL/GenBank/DDBJ whole genome shotgun (WGS) entry which is preliminary data.</text>
</comment>
<dbReference type="CDD" id="cd05467">
    <property type="entry name" value="CBM20"/>
    <property type="match status" value="1"/>
</dbReference>
<evidence type="ECO:0000259" key="2">
    <source>
        <dbReference type="PROSITE" id="PS51166"/>
    </source>
</evidence>
<dbReference type="SUPFAM" id="SSF49452">
    <property type="entry name" value="Starch-binding domain-like"/>
    <property type="match status" value="1"/>
</dbReference>
<feature type="region of interest" description="Disordered" evidence="1">
    <location>
        <begin position="362"/>
        <end position="396"/>
    </location>
</feature>
<feature type="compositionally biased region" description="Polar residues" evidence="1">
    <location>
        <begin position="385"/>
        <end position="396"/>
    </location>
</feature>
<dbReference type="SMART" id="SM01065">
    <property type="entry name" value="CBM_2"/>
    <property type="match status" value="1"/>
</dbReference>
<keyword evidence="4" id="KW-1185">Reference proteome</keyword>
<dbReference type="PANTHER" id="PTHR15048">
    <property type="entry name" value="STARCH-BINDING DOMAIN-CONTAINING PROTEIN 1"/>
    <property type="match status" value="1"/>
</dbReference>
<feature type="non-terminal residue" evidence="3">
    <location>
        <position position="564"/>
    </location>
</feature>
<reference evidence="3 4" key="1">
    <citation type="submission" date="2020-02" db="EMBL/GenBank/DDBJ databases">
        <title>Draft genome sequence of Haematococcus lacustris strain NIES-144.</title>
        <authorList>
            <person name="Morimoto D."/>
            <person name="Nakagawa S."/>
            <person name="Yoshida T."/>
            <person name="Sawayama S."/>
        </authorList>
    </citation>
    <scope>NUCLEOTIDE SEQUENCE [LARGE SCALE GENOMIC DNA]</scope>
    <source>
        <strain evidence="3 4">NIES-144</strain>
    </source>
</reference>
<evidence type="ECO:0000313" key="4">
    <source>
        <dbReference type="Proteomes" id="UP000485058"/>
    </source>
</evidence>
<organism evidence="3 4">
    <name type="scientific">Haematococcus lacustris</name>
    <name type="common">Green alga</name>
    <name type="synonym">Haematococcus pluvialis</name>
    <dbReference type="NCBI Taxonomy" id="44745"/>
    <lineage>
        <taxon>Eukaryota</taxon>
        <taxon>Viridiplantae</taxon>
        <taxon>Chlorophyta</taxon>
        <taxon>core chlorophytes</taxon>
        <taxon>Chlorophyceae</taxon>
        <taxon>CS clade</taxon>
        <taxon>Chlamydomonadales</taxon>
        <taxon>Haematococcaceae</taxon>
        <taxon>Haematococcus</taxon>
    </lineage>
</organism>
<dbReference type="Pfam" id="PF00686">
    <property type="entry name" value="CBM_20"/>
    <property type="match status" value="1"/>
</dbReference>
<dbReference type="GO" id="GO:2001070">
    <property type="term" value="F:starch binding"/>
    <property type="evidence" value="ECO:0007669"/>
    <property type="project" value="InterPro"/>
</dbReference>
<dbReference type="GO" id="GO:0016020">
    <property type="term" value="C:membrane"/>
    <property type="evidence" value="ECO:0007669"/>
    <property type="project" value="TreeGrafter"/>
</dbReference>
<dbReference type="InterPro" id="IPR013783">
    <property type="entry name" value="Ig-like_fold"/>
</dbReference>
<dbReference type="Proteomes" id="UP000485058">
    <property type="component" value="Unassembled WGS sequence"/>
</dbReference>
<evidence type="ECO:0000256" key="1">
    <source>
        <dbReference type="SAM" id="MobiDB-lite"/>
    </source>
</evidence>
<protein>
    <submittedName>
        <fullName evidence="3">CBM20 domain-containing protein</fullName>
    </submittedName>
</protein>
<proteinExistence type="predicted"/>
<dbReference type="AlphaFoldDB" id="A0A6A0AIP6"/>
<dbReference type="InterPro" id="IPR013784">
    <property type="entry name" value="Carb-bd-like_fold"/>
</dbReference>
<feature type="region of interest" description="Disordered" evidence="1">
    <location>
        <begin position="246"/>
        <end position="265"/>
    </location>
</feature>
<feature type="region of interest" description="Disordered" evidence="1">
    <location>
        <begin position="284"/>
        <end position="309"/>
    </location>
</feature>
<feature type="non-terminal residue" evidence="3">
    <location>
        <position position="1"/>
    </location>
</feature>
<sequence length="564" mass="58757">ITRFRDDSAADVIYATAPTVPTAPAAVPVLFQLNRRCAFGDAWGVCGSSPSLGSWDLTKAVPLKWTPGDLWCGLTFLPDTSPVEFKFVLLDARNGYKPKGWANDVSGPANLRMDVRRSGCLLTRGQAQAYAATPELSTELALPVKEFLSSSLAASPYTSDIPDTPAGLLSIEPGADAVDATFTLPGLDPIELAVAQGSGHTPLSLTTEDVLPSAVDITPAAFHQVELSGPDTEAIPADAPLYFEPTISDTPSTPAVREEVGSSQDPSIYKALEDQVAQRHALDGDRGAVLPTPPPDGNTSGPGTDVVPEPEACVGVTDASTQSEAHGEHVVMPEFVEDSTINSITEVLAQAASALQDVVGEPTKDGAEAGVEQEQLPNAHEAPTTDVSAVTGSSGISPRNSPIVMAASLVAHGILPSPVQLEQRVVQAGGQSLAPRNRMARPFSSRGRISPVNFSSAMAARLYQDMFGISSLSISHRPPALSTAMPASAIDAASANMDIHEVPEEVESGLESSLAAVPEQNAGDAAEHAVKQPASTVPSPSLLRRNGNGCGGLVWQRGVRQLSQ</sequence>
<dbReference type="EMBL" id="BLLF01005912">
    <property type="protein sequence ID" value="GFH31757.1"/>
    <property type="molecule type" value="Genomic_DNA"/>
</dbReference>
<dbReference type="Gene3D" id="2.60.40.10">
    <property type="entry name" value="Immunoglobulins"/>
    <property type="match status" value="1"/>
</dbReference>
<dbReference type="InterPro" id="IPR002044">
    <property type="entry name" value="CBM20"/>
</dbReference>
<feature type="region of interest" description="Disordered" evidence="1">
    <location>
        <begin position="520"/>
        <end position="545"/>
    </location>
</feature>
<name>A0A6A0AIP6_HAELA</name>
<accession>A0A6A0AIP6</accession>
<feature type="domain" description="CBM20" evidence="2">
    <location>
        <begin position="21"/>
        <end position="132"/>
    </location>
</feature>
<evidence type="ECO:0000313" key="3">
    <source>
        <dbReference type="EMBL" id="GFH31757.1"/>
    </source>
</evidence>
<gene>
    <name evidence="3" type="ORF">HaLaN_30863</name>
</gene>